<comment type="caution">
    <text evidence="2">The sequence shown here is derived from an EMBL/GenBank/DDBJ whole genome shotgun (WGS) entry which is preliminary data.</text>
</comment>
<feature type="compositionally biased region" description="Low complexity" evidence="1">
    <location>
        <begin position="522"/>
        <end position="540"/>
    </location>
</feature>
<evidence type="ECO:0000313" key="2">
    <source>
        <dbReference type="EMBL" id="KAJ7016334.1"/>
    </source>
</evidence>
<feature type="compositionally biased region" description="Basic and acidic residues" evidence="1">
    <location>
        <begin position="479"/>
        <end position="488"/>
    </location>
</feature>
<sequence>MRVDEDRDAGEWQGIGGHCQLAISRNALDHIDDVTYLSANEDFDELGRLRLIEPATTADWYCHSEPYREYIPTSVEPGYEAEWFQAMDLATPGEQTASGGWRIPAAHCGVMENTLIAFRDAVETIAEHPKYDINVWAPSIFEAEDLHQEFPSPHRLQIIATHAKRSVLDMWGHLAWWISSVPDWDVGVPQEVVNRILGWNLLSRPKRGFLISLTRDWTEVNFGLLVRLGIPLYYVWGTFEEADPRYLRLSPRLMHGYRNACQRADLRSMWGDEISHLRADFEECARFDAFLQLKLDPRARENLSAPAWTEHTGRIIYEVKDFESWKRRPVEDDENWRTLDKLYHHSIVENHKEQTTTVIFLQFHRKPVRAILTEADDFMDEEVVEDNPSEFRERFKGRCAPRQGQIFDVETGVEQAKAVNFNNPVAVSQFKNERFMVPPPGSLGGRPRVGLSQDGSSHPDTTKRGRSIGPRRTGPSSDHSSERQRYDDVRPMAYSSGWVTAMTKETHAGNYWSPRPSRRQCRSVSPATSTAPSARSSGSVALSRTGSARRSASPEAARAYPVRQRTPPPFVAPWHPVHRIREKLTRRAEFLESMREWAAQITSTVVLWQIPAEYGWNMEFIKQGYLIISEASEVRLRLLALMTPGVRFARHVLTLGIEHGIGFRIGLENTVYPRFAPLVPLEHRATTKALIESDDRRLEPGASAVVTHERFLRLLGEVTGLPNARAIIGRGGGPSWIVRAHGYLGLVKDFMSGPSAQVTVYHGGANDSADEPSLGLRWDELRENDYQCIYGFVPGTTREKDTWIYPPDEMLEEISKHYYREWNSVVDDHFRRIKKEWDDRPCRGKLRTRKEWITFFHTSNHGRFAPAIEVNNAWIEEGRERLEHAFESSWNRKHIWNIEVPEVFKQSF</sequence>
<dbReference type="AlphaFoldDB" id="A0AAD6RWA9"/>
<feature type="region of interest" description="Disordered" evidence="1">
    <location>
        <begin position="508"/>
        <end position="562"/>
    </location>
</feature>
<reference evidence="2" key="1">
    <citation type="submission" date="2023-03" db="EMBL/GenBank/DDBJ databases">
        <title>Massive genome expansion in bonnet fungi (Mycena s.s.) driven by repeated elements and novel gene families across ecological guilds.</title>
        <authorList>
            <consortium name="Lawrence Berkeley National Laboratory"/>
            <person name="Harder C.B."/>
            <person name="Miyauchi S."/>
            <person name="Viragh M."/>
            <person name="Kuo A."/>
            <person name="Thoen E."/>
            <person name="Andreopoulos B."/>
            <person name="Lu D."/>
            <person name="Skrede I."/>
            <person name="Drula E."/>
            <person name="Henrissat B."/>
            <person name="Morin E."/>
            <person name="Kohler A."/>
            <person name="Barry K."/>
            <person name="LaButti K."/>
            <person name="Morin E."/>
            <person name="Salamov A."/>
            <person name="Lipzen A."/>
            <person name="Mereny Z."/>
            <person name="Hegedus B."/>
            <person name="Baldrian P."/>
            <person name="Stursova M."/>
            <person name="Weitz H."/>
            <person name="Taylor A."/>
            <person name="Grigoriev I.V."/>
            <person name="Nagy L.G."/>
            <person name="Martin F."/>
            <person name="Kauserud H."/>
        </authorList>
    </citation>
    <scope>NUCLEOTIDE SEQUENCE</scope>
    <source>
        <strain evidence="2">CBHHK200</strain>
    </source>
</reference>
<feature type="compositionally biased region" description="Low complexity" evidence="1">
    <location>
        <begin position="548"/>
        <end position="559"/>
    </location>
</feature>
<dbReference type="Proteomes" id="UP001218188">
    <property type="component" value="Unassembled WGS sequence"/>
</dbReference>
<proteinExistence type="predicted"/>
<name>A0AAD6RWA9_9AGAR</name>
<evidence type="ECO:0000313" key="3">
    <source>
        <dbReference type="Proteomes" id="UP001218188"/>
    </source>
</evidence>
<feature type="region of interest" description="Disordered" evidence="1">
    <location>
        <begin position="432"/>
        <end position="488"/>
    </location>
</feature>
<keyword evidence="3" id="KW-1185">Reference proteome</keyword>
<accession>A0AAD6RWA9</accession>
<gene>
    <name evidence="2" type="ORF">C8F04DRAFT_1281757</name>
</gene>
<dbReference type="EMBL" id="JARJCM010000527">
    <property type="protein sequence ID" value="KAJ7016334.1"/>
    <property type="molecule type" value="Genomic_DNA"/>
</dbReference>
<protein>
    <submittedName>
        <fullName evidence="2">Uncharacterized protein</fullName>
    </submittedName>
</protein>
<organism evidence="2 3">
    <name type="scientific">Mycena alexandri</name>
    <dbReference type="NCBI Taxonomy" id="1745969"/>
    <lineage>
        <taxon>Eukaryota</taxon>
        <taxon>Fungi</taxon>
        <taxon>Dikarya</taxon>
        <taxon>Basidiomycota</taxon>
        <taxon>Agaricomycotina</taxon>
        <taxon>Agaricomycetes</taxon>
        <taxon>Agaricomycetidae</taxon>
        <taxon>Agaricales</taxon>
        <taxon>Marasmiineae</taxon>
        <taxon>Mycenaceae</taxon>
        <taxon>Mycena</taxon>
    </lineage>
</organism>
<evidence type="ECO:0000256" key="1">
    <source>
        <dbReference type="SAM" id="MobiDB-lite"/>
    </source>
</evidence>